<keyword evidence="2" id="KW-1185">Reference proteome</keyword>
<organism evidence="1 2">
    <name type="scientific">Linum trigynum</name>
    <dbReference type="NCBI Taxonomy" id="586398"/>
    <lineage>
        <taxon>Eukaryota</taxon>
        <taxon>Viridiplantae</taxon>
        <taxon>Streptophyta</taxon>
        <taxon>Embryophyta</taxon>
        <taxon>Tracheophyta</taxon>
        <taxon>Spermatophyta</taxon>
        <taxon>Magnoliopsida</taxon>
        <taxon>eudicotyledons</taxon>
        <taxon>Gunneridae</taxon>
        <taxon>Pentapetalae</taxon>
        <taxon>rosids</taxon>
        <taxon>fabids</taxon>
        <taxon>Malpighiales</taxon>
        <taxon>Linaceae</taxon>
        <taxon>Linum</taxon>
    </lineage>
</organism>
<gene>
    <name evidence="1" type="ORF">LTRI10_LOCUS51644</name>
</gene>
<protein>
    <submittedName>
        <fullName evidence="1">Uncharacterized protein</fullName>
    </submittedName>
</protein>
<evidence type="ECO:0000313" key="2">
    <source>
        <dbReference type="Proteomes" id="UP001497516"/>
    </source>
</evidence>
<dbReference type="EMBL" id="OZ034822">
    <property type="protein sequence ID" value="CAL1412344.1"/>
    <property type="molecule type" value="Genomic_DNA"/>
</dbReference>
<dbReference type="Proteomes" id="UP001497516">
    <property type="component" value="Chromosome 9"/>
</dbReference>
<reference evidence="1 2" key="1">
    <citation type="submission" date="2024-04" db="EMBL/GenBank/DDBJ databases">
        <authorList>
            <person name="Fracassetti M."/>
        </authorList>
    </citation>
    <scope>NUCLEOTIDE SEQUENCE [LARGE SCALE GENOMIC DNA]</scope>
</reference>
<dbReference type="AlphaFoldDB" id="A0AAV2GQC1"/>
<proteinExistence type="predicted"/>
<accession>A0AAV2GQC1</accession>
<name>A0AAV2GQC1_9ROSI</name>
<evidence type="ECO:0000313" key="1">
    <source>
        <dbReference type="EMBL" id="CAL1412344.1"/>
    </source>
</evidence>
<sequence>MVGDCESRQSVVHPANLWTLSKKLWWRWWTSGEAAKHKKQRSERMADTTAMIPDDVSPLFFRVRSRALTSQQTEEIPQLLCIPPKL</sequence>